<accession>A0ABY4PPL9</accession>
<evidence type="ECO:0000256" key="1">
    <source>
        <dbReference type="ARBA" id="ARBA00001957"/>
    </source>
</evidence>
<dbReference type="PROSITE" id="PS00455">
    <property type="entry name" value="AMP_BINDING"/>
    <property type="match status" value="2"/>
</dbReference>
<dbReference type="InterPro" id="IPR012338">
    <property type="entry name" value="Beta-lactam/transpept-like"/>
</dbReference>
<dbReference type="InterPro" id="IPR023213">
    <property type="entry name" value="CAT-like_dom_sf"/>
</dbReference>
<dbReference type="InterPro" id="IPR045851">
    <property type="entry name" value="AMP-bd_C_sf"/>
</dbReference>
<keyword evidence="3" id="KW-0597">Phosphoprotein</keyword>
<feature type="region of interest" description="Disordered" evidence="4">
    <location>
        <begin position="3569"/>
        <end position="3604"/>
    </location>
</feature>
<dbReference type="NCBIfam" id="NF003417">
    <property type="entry name" value="PRK04813.1"/>
    <property type="match status" value="3"/>
</dbReference>
<dbReference type="SMART" id="SM00823">
    <property type="entry name" value="PKS_PP"/>
    <property type="match status" value="2"/>
</dbReference>
<dbReference type="Proteomes" id="UP000829992">
    <property type="component" value="Chromosome"/>
</dbReference>
<reference evidence="6 7" key="1">
    <citation type="submission" date="2022-05" db="EMBL/GenBank/DDBJ databases">
        <authorList>
            <person name="Zhou X."/>
            <person name="Li K."/>
            <person name="Man Y."/>
        </authorList>
    </citation>
    <scope>NUCLEOTIDE SEQUENCE [LARGE SCALE GENOMIC DNA]</scope>
    <source>
        <strain evidence="6 7">MS405</strain>
    </source>
</reference>
<dbReference type="Pfam" id="PF00550">
    <property type="entry name" value="PP-binding"/>
    <property type="match status" value="3"/>
</dbReference>
<dbReference type="InterPro" id="IPR036736">
    <property type="entry name" value="ACP-like_sf"/>
</dbReference>
<gene>
    <name evidence="6" type="ORF">M4V62_11885</name>
</gene>
<evidence type="ECO:0000256" key="2">
    <source>
        <dbReference type="ARBA" id="ARBA00022450"/>
    </source>
</evidence>
<dbReference type="PROSITE" id="PS00012">
    <property type="entry name" value="PHOSPHOPANTETHEINE"/>
    <property type="match status" value="2"/>
</dbReference>
<dbReference type="Gene3D" id="3.40.50.980">
    <property type="match status" value="4"/>
</dbReference>
<keyword evidence="7" id="KW-1185">Reference proteome</keyword>
<feature type="region of interest" description="Disordered" evidence="4">
    <location>
        <begin position="3209"/>
        <end position="3236"/>
    </location>
</feature>
<evidence type="ECO:0000313" key="7">
    <source>
        <dbReference type="Proteomes" id="UP000829992"/>
    </source>
</evidence>
<feature type="domain" description="Carrier" evidence="5">
    <location>
        <begin position="3129"/>
        <end position="3203"/>
    </location>
</feature>
<proteinExistence type="predicted"/>
<dbReference type="InterPro" id="IPR025110">
    <property type="entry name" value="AMP-bd_C"/>
</dbReference>
<protein>
    <submittedName>
        <fullName evidence="6">Amino acid adenylation domain-containing protein</fullName>
    </submittedName>
</protein>
<dbReference type="Gene3D" id="3.30.559.30">
    <property type="entry name" value="Nonribosomal peptide synthetase, condensation domain"/>
    <property type="match status" value="3"/>
</dbReference>
<dbReference type="SUPFAM" id="SSF56601">
    <property type="entry name" value="beta-lactamase/transpeptidase-like"/>
    <property type="match status" value="1"/>
</dbReference>
<dbReference type="InterPro" id="IPR001466">
    <property type="entry name" value="Beta-lactam-related"/>
</dbReference>
<organism evidence="6 7">
    <name type="scientific">Streptomyces durmitorensis</name>
    <dbReference type="NCBI Taxonomy" id="319947"/>
    <lineage>
        <taxon>Bacteria</taxon>
        <taxon>Bacillati</taxon>
        <taxon>Actinomycetota</taxon>
        <taxon>Actinomycetes</taxon>
        <taxon>Kitasatosporales</taxon>
        <taxon>Streptomycetaceae</taxon>
        <taxon>Streptomyces</taxon>
    </lineage>
</organism>
<dbReference type="Pfam" id="PF00668">
    <property type="entry name" value="Condensation"/>
    <property type="match status" value="3"/>
</dbReference>
<dbReference type="Gene3D" id="2.30.38.10">
    <property type="entry name" value="Luciferase, Domain 3"/>
    <property type="match status" value="2"/>
</dbReference>
<sequence length="3604" mass="386765">MTTSQDAARAEYLRLRLAGRRHGRRAALPRADRSAPLPLSSGQQQMWFLNQLDPESPEYLVPMALRFTGPLDGEALLHAWARVLDRHEILRTRYAMGDEGPVQTVHPDGPRDLPRVDLSTLRDEAREAEVLRILTEQSSAPLDLAHDWPVRGRLIRCAPDDHVLVLVAHHIACDAWSTRLFAQEMGALYRAAVTGTSPELPPLEIQYADYAAWEQQHISGPAGQRHLAYWRTRLADLPVLDLPTDRQRPARRDHTADAVRSHLPTALTDGVRALAGRYDTTPFVVLLTAFQALLARHTGSTDLAVGTVVSGRTRPEVQHLIGYGINSLVLRARWQGNPSFDALLRQARQTVLDAFDHQEAPFPILARELAPERDMSRTPLFQSMFMMRETATEDYGFPGVGTEVLNAFAPRARFDLGLTVEEGPDGTLTSRLEYATALFDRASAERLLRQYHRLLRHAVDEPGTPLSHLDVLDMLDVLDEGTVAHAPGPQAREAPRCLHSLFEEQARRTPDAVAVVAAGTTLTYGELDARANRVAHRLRGLGAGPESLVGVCLDRGAELVPALLGVLKAGAAYLPLDPSHPGERLRFALGDAGASVVLAQSSTTGLLNGTRAEIVVLDDAEDPVRTSPASAPVTDCVPDNLVYAIYTSGSTGRPKGVALTHTNVHRLLTNARRHLAFGEGDVWSMTHSYAFDVAVFEMWGALLHGGRLVVVPHEVSRTPQELIDLLAAEGVTVLSQTPSAFRGLVAAAEAEDPRLGRLALRTVIFAGERLDIPGLRPWADRFGLDGPALVNMYGITETTVHTTFHRITRDDLDPLAANAVGLPLDDLTVHLLDGQGCPVPDGGRGEIHVGGPGVARGYLGRPELTAERFVPDPFGPPGARLYRSGDLARRGPEGELQFLGRTDDQVKVRGYRVEPGEIAAVLREHQAVSQAVVVVDGTATGDHRLIGYVVPQDDGAVKAEALAAHCAARLPSYMVPVAFVPLDALPLTANGKLDRDRLPRPDRSTLLPEAVYVGPRSGLEERVAGVWGEVLGVERVGVFDGFFDLGGDSIRAVALVGALRAGGLSVSVRDVFDRRTVAGLCEVLADRPAAQSQESVAAFALVDAPDRELVPDGVVDAYPMASAQIGMVVDMLTRDRFSNYHNVATTRMRDDRDFSVSALRDAARVVVDRHEVLRTSFDLHTFSVPMQLVHPTATVPVAVRDRRGFDATALRADFDRFHDTERAHFFDLAEPPMMRLTAHVSDDGWWLSITEFHAIVEGWSYHSLMRELIDCYLRIRDGRAVAPRPPVAVRYADSIAGELRSLASPEDRAYWTRIVETHPRFSLPAEWGDPREPVRTYWESVPFDDLEDGLRALAASANASLKSVLVAAYGKVLGSLTDQRRFSAGVVVHTRPEALGADRIYGMHLNTVPFAFDRAGGTWREWVRQVFDREVELWPHRRFPMPEIQRMAGEGRLVNVLINHVDFDRLDDGVADLGTAMAPGTTEFDLAVTTLSRRISLKSHTGVLSRAHAARVAAMFRAVLEAMVADGDGDAGEELLPPGERQLVAGLRAAEMGGPEVLVPQLLAERVRRTPGAVAVSAGGVELSYGEVDERANRVAHVLRGAGVGAESLVGVCLERGVDLVVALWAVWKAGGAYVPMDPAFPLPRLRSVVRDAGIRTVLTGGSVASAVEEALGSATCVRVDGAEAARTSASQPLGGVPLDPEPLDAPLDADQLAYVIHTSGSTGRPKGVQVTHRGLAHHVRWAAQTLTSHGDGGSALFSSVAFDLVVPNLWAPLVSGQRLWMWPEDGDLADLADGLCAAGPFSFLKLTPSHLELLAGQLDRKRARALAGTVLSAGETLTGTAADRWLEWLGPGRLINEYGPTETTVGASVMPVNISPAPDRVPIGRPLPGVSLHVADESLRPVPVGVVGELYVGGVGVARGYLGRPELTAERFVPDPFGRPGARLYRTGDLARVLFDGTVEFVGRADDQVKIRGHRVEPGEVEAALVMLPGVAEACVVVSVLGRAPALVAYVVPAEGATPDGAELRAALERTLPAHLVPAAFVPLDALPLNANGKLDRAALPAPDGESLNTAHVGPRSGLEERVAGVWGEVLGVERVGVFDGFFDLGGDSIRAVALVGALRAGGLSVSVRDVFDRRTVAGLCEVMADRPAAQSQESVVAFALVDAPDRELVPDGVVDAYPMAQTQIGMVVEMLSDDSLHPYHSVSSFRIRDEHPVSLTALRRAAQTVVERHEALRTSFDLHTFSVPMQLVHPAAEVPVHLRDLGGSTAEQIKNSLDAYQAQERDRPFDLASPPLLRLCAHQEGDGAWWLTVVRCHAISEGWSHYNLLVELLGCYEEIRNGTTPTSPPPAAVRYADFVAGELQALASPEDRAYWSGVIERYPRFTLPADWGTPGAARERVRLRVPVDDLADGLRAFASRSGVSLKSVLLAAHLKVLGSITEEETFCTGLVCDARPEALGADRVYGMYLNTVPFACDRAGGTWREWVRQVFDREVELWPHRRFPMPEIQRMAGEGRLVEVSFNYLDFSSIDTGRIDVDPTLTAGATEFDLAVTAQAGHIGISTHTGVLSRAHAGRVAAMFRAVLEAMVADGEGDAGEVFLPPGERELVAGLRAAELGGPGVLVPQLLAERVRLTPGAVAVSAGGVELSYGEVDERANRVAHVLRGAGVGAESLVGVCLERGVDLVVALWAVWKAGGAYVPIDPGSPPARLRHTMADSGASVLVTSGACAGGLGADFTGRVILLDGAEAARVATAPATEPDPVPASSGAHLAYVMYTSGSTGRPKGVQVTHRGLANRVRWAVETIGLRADDRTLHKTSPSFDAAVWEVFAPLVSGGTLVLAPPGAERDPETMNRVLADERVTVLQAVPTVLRALAESPRWADASALRLVFSAGEPLDADLARSVVGGRSLALWNTYGPTECTIDATAHRYDPGQDTGPVPIGRPLPGVSLHVVDGGLRPVPVGVVGELYVGGVGVARGYLGRPELTAERFVPDPFGRPGARLYRTGDLVRVLFDGTVEFIGRADDQVKVNGVRVEPGEVAAALRGLPGVADAAVVPRDDGQGNRSLVAYTVPAGPDAPDGTALRRALAESLPAALVPAVFLGVERIPLTASGKPDRRALSSLPAGPQKDHVKPRTATERALADIWSRVLRLERVGAHDRFFENGGDSLRITRVIAAAHRQGMPLTLRMLYEHDVLSDLAAVIDSLVEGRDTTMVSDLTPATDTPSDPSPGPPRRDTAPSVPEDAMLAAMDRHAVPGVGLALLRGGEVTTLTGYGVTAADRPTPVTASTPFQVASISKHVTVLGVLRLVADKVLNLDEDIDRYLSSWQVPQSSGITLRELLSHQAGLSHVPPTNHLPDATMPTILEVLRGAPPATNEPVRAEHRAGQVFKKTNINFSVLEQLLEDVTGERFGPLMQRLVLDPLKMTDSSFDQAHPDTSPVPVAIGHDANGAPIAGRWRVRNEVAAGGLWASARDLAKVALEIRRAHNDDDGVLLTRPLARQMVMIWHPGSYYGLGSVVDDSGGDHEFGHGGRTVGYRNGTFTQLGTGDGLVILTNGESGKHIQTFVADRIREPKAGLGTGRGSDGWSNAVDEPVEGPSRAGAAVHDDA</sequence>
<feature type="domain" description="Carrier" evidence="5">
    <location>
        <begin position="2075"/>
        <end position="2149"/>
    </location>
</feature>
<keyword evidence="2" id="KW-0596">Phosphopantetheine</keyword>
<feature type="region of interest" description="Disordered" evidence="4">
    <location>
        <begin position="3110"/>
        <end position="3132"/>
    </location>
</feature>
<dbReference type="InterPro" id="IPR020806">
    <property type="entry name" value="PKS_PP-bd"/>
</dbReference>
<evidence type="ECO:0000313" key="6">
    <source>
        <dbReference type="EMBL" id="UQT55742.1"/>
    </source>
</evidence>
<dbReference type="InterPro" id="IPR010071">
    <property type="entry name" value="AA_adenyl_dom"/>
</dbReference>
<dbReference type="Pfam" id="PF13193">
    <property type="entry name" value="AMP-binding_C"/>
    <property type="match status" value="3"/>
</dbReference>
<dbReference type="Gene3D" id="1.10.1200.10">
    <property type="entry name" value="ACP-like"/>
    <property type="match status" value="3"/>
</dbReference>
<name>A0ABY4PPL9_9ACTN</name>
<dbReference type="PANTHER" id="PTHR45527">
    <property type="entry name" value="NONRIBOSOMAL PEPTIDE SYNTHETASE"/>
    <property type="match status" value="1"/>
</dbReference>
<dbReference type="Gene3D" id="3.40.50.12780">
    <property type="entry name" value="N-terminal domain of ligase-like"/>
    <property type="match status" value="1"/>
</dbReference>
<feature type="compositionally biased region" description="Low complexity" evidence="4">
    <location>
        <begin position="3212"/>
        <end position="3222"/>
    </location>
</feature>
<dbReference type="SUPFAM" id="SSF56801">
    <property type="entry name" value="Acetyl-CoA synthetase-like"/>
    <property type="match status" value="3"/>
</dbReference>
<dbReference type="EMBL" id="CP097289">
    <property type="protein sequence ID" value="UQT55742.1"/>
    <property type="molecule type" value="Genomic_DNA"/>
</dbReference>
<dbReference type="PROSITE" id="PS50075">
    <property type="entry name" value="CARRIER"/>
    <property type="match status" value="3"/>
</dbReference>
<evidence type="ECO:0000256" key="3">
    <source>
        <dbReference type="ARBA" id="ARBA00022553"/>
    </source>
</evidence>
<dbReference type="Pfam" id="PF00501">
    <property type="entry name" value="AMP-binding"/>
    <property type="match status" value="3"/>
</dbReference>
<dbReference type="Pfam" id="PF00144">
    <property type="entry name" value="Beta-lactamase"/>
    <property type="match status" value="1"/>
</dbReference>
<dbReference type="InterPro" id="IPR000873">
    <property type="entry name" value="AMP-dep_synth/lig_dom"/>
</dbReference>
<dbReference type="NCBIfam" id="TIGR01733">
    <property type="entry name" value="AA-adenyl-dom"/>
    <property type="match status" value="3"/>
</dbReference>
<dbReference type="CDD" id="cd17643">
    <property type="entry name" value="A_NRPS_Cytc1-like"/>
    <property type="match status" value="1"/>
</dbReference>
<dbReference type="InterPro" id="IPR006162">
    <property type="entry name" value="Ppantetheine_attach_site"/>
</dbReference>
<dbReference type="InterPro" id="IPR001242">
    <property type="entry name" value="Condensation_dom"/>
</dbReference>
<dbReference type="RefSeq" id="WP_249587230.1">
    <property type="nucleotide sequence ID" value="NZ_BAAAQL010000008.1"/>
</dbReference>
<feature type="domain" description="Carrier" evidence="5">
    <location>
        <begin position="1014"/>
        <end position="1088"/>
    </location>
</feature>
<evidence type="ECO:0000256" key="4">
    <source>
        <dbReference type="SAM" id="MobiDB-lite"/>
    </source>
</evidence>
<dbReference type="SUPFAM" id="SSF52777">
    <property type="entry name" value="CoA-dependent acyltransferases"/>
    <property type="match status" value="6"/>
</dbReference>
<dbReference type="Gene3D" id="3.30.559.10">
    <property type="entry name" value="Chloramphenicol acetyltransferase-like domain"/>
    <property type="match status" value="3"/>
</dbReference>
<dbReference type="CDD" id="cd19531">
    <property type="entry name" value="LCL_NRPS-like"/>
    <property type="match status" value="1"/>
</dbReference>
<dbReference type="InterPro" id="IPR042099">
    <property type="entry name" value="ANL_N_sf"/>
</dbReference>
<dbReference type="Gene3D" id="3.40.710.10">
    <property type="entry name" value="DD-peptidase/beta-lactamase superfamily"/>
    <property type="match status" value="1"/>
</dbReference>
<dbReference type="InterPro" id="IPR020845">
    <property type="entry name" value="AMP-binding_CS"/>
</dbReference>
<dbReference type="Gene3D" id="3.30.300.30">
    <property type="match status" value="3"/>
</dbReference>
<dbReference type="SUPFAM" id="SSF47336">
    <property type="entry name" value="ACP-like"/>
    <property type="match status" value="3"/>
</dbReference>
<dbReference type="PANTHER" id="PTHR45527:SF1">
    <property type="entry name" value="FATTY ACID SYNTHASE"/>
    <property type="match status" value="1"/>
</dbReference>
<dbReference type="CDD" id="cd05930">
    <property type="entry name" value="A_NRPS"/>
    <property type="match status" value="2"/>
</dbReference>
<comment type="cofactor">
    <cofactor evidence="1">
        <name>pantetheine 4'-phosphate</name>
        <dbReference type="ChEBI" id="CHEBI:47942"/>
    </cofactor>
</comment>
<dbReference type="InterPro" id="IPR009081">
    <property type="entry name" value="PP-bd_ACP"/>
</dbReference>
<evidence type="ECO:0000259" key="5">
    <source>
        <dbReference type="PROSITE" id="PS50075"/>
    </source>
</evidence>